<dbReference type="EMBL" id="MK770339">
    <property type="protein sequence ID" value="QDC33682.1"/>
    <property type="molecule type" value="Genomic_DNA"/>
</dbReference>
<dbReference type="GO" id="GO:0005840">
    <property type="term" value="C:ribosome"/>
    <property type="evidence" value="ECO:0007669"/>
    <property type="project" value="UniProtKB-KW"/>
</dbReference>
<dbReference type="GO" id="GO:0003735">
    <property type="term" value="F:structural constituent of ribosome"/>
    <property type="evidence" value="ECO:0007669"/>
    <property type="project" value="InterPro"/>
</dbReference>
<dbReference type="Gene3D" id="3.30.1490.10">
    <property type="match status" value="1"/>
</dbReference>
<keyword evidence="1" id="KW-0689">Ribosomal protein</keyword>
<organism evidence="1">
    <name type="scientific">Neospora caninum</name>
    <name type="common">Coccidian parasite</name>
    <dbReference type="NCBI Taxonomy" id="29176"/>
    <lineage>
        <taxon>Eukaryota</taxon>
        <taxon>Sar</taxon>
        <taxon>Alveolata</taxon>
        <taxon>Apicomplexa</taxon>
        <taxon>Conoidasida</taxon>
        <taxon>Coccidia</taxon>
        <taxon>Eucoccidiorida</taxon>
        <taxon>Eimeriorina</taxon>
        <taxon>Sarcocystidae</taxon>
        <taxon>Neospora</taxon>
    </lineage>
</organism>
<accession>A0A4Y5UM61</accession>
<proteinExistence type="predicted"/>
<gene>
    <name evidence="1" type="primary">rps8</name>
</gene>
<evidence type="ECO:0000313" key="1">
    <source>
        <dbReference type="EMBL" id="QDC33682.1"/>
    </source>
</evidence>
<sequence length="117" mass="14160">MVKLKKLLIFLKNNSLKKKKIIFSYSYKIYKILQSLNLILNLYEIYYINNFIIILFNSKIKKLEFFTQNINIIKNNFYKFFFIKKQIYLISTIKGLMSSLEAYKLKLKGNLICILFF</sequence>
<reference evidence="1" key="1">
    <citation type="submission" date="2019-04" db="EMBL/GenBank/DDBJ databases">
        <title>Contribution of introns to the species diversity associated with the apicomplexan parasite, Neospora caninum.</title>
        <authorList>
            <person name="Calarco L.M."/>
            <person name="Ellis J.T."/>
        </authorList>
    </citation>
    <scope>NUCLEOTIDE SEQUENCE</scope>
    <source>
        <strain evidence="1">NC-Liverpool</strain>
    </source>
</reference>
<dbReference type="AlphaFoldDB" id="A0A4Y5UM61"/>
<dbReference type="SUPFAM" id="SSF56047">
    <property type="entry name" value="Ribosomal protein S8"/>
    <property type="match status" value="1"/>
</dbReference>
<dbReference type="InterPro" id="IPR035987">
    <property type="entry name" value="Ribosomal_uS8_sf"/>
</dbReference>
<name>A0A4Y5UM61_NEOCA</name>
<keyword evidence="1" id="KW-0687">Ribonucleoprotein</keyword>
<protein>
    <submittedName>
        <fullName evidence="1">Ribosomal protein S8</fullName>
    </submittedName>
</protein>
<dbReference type="GO" id="GO:0006412">
    <property type="term" value="P:translation"/>
    <property type="evidence" value="ECO:0007669"/>
    <property type="project" value="InterPro"/>
</dbReference>